<dbReference type="Pfam" id="PF13581">
    <property type="entry name" value="HATPase_c_2"/>
    <property type="match status" value="1"/>
</dbReference>
<dbReference type="InterPro" id="IPR003594">
    <property type="entry name" value="HATPase_dom"/>
</dbReference>
<sequence length="182" mass="20848">MAILDDNELILYRTFKIEYSLITRWLDDRTYRKVIKSEGSQPIPSTFCLQTETSLDMLADVLTWFGKLQPPSIPKSVWLRCQLALAEGFTNAVRHAHKGLAVDVPIEIEVSLFNNSIEICIFDHGQPFDLDKKLLEMSSKTHQGSPGGRGLMLMRDIADKFSYRRCDPHRNSLVIIKYFSPD</sequence>
<dbReference type="RefSeq" id="WP_006622141.1">
    <property type="nucleotide sequence ID" value="NZ_FO818640.1"/>
</dbReference>
<name>A0A9P1NW86_9CYAN</name>
<organism evidence="2 3">
    <name type="scientific">Limnospira indica PCC 8005</name>
    <dbReference type="NCBI Taxonomy" id="376219"/>
    <lineage>
        <taxon>Bacteria</taxon>
        <taxon>Bacillati</taxon>
        <taxon>Cyanobacteriota</taxon>
        <taxon>Cyanophyceae</taxon>
        <taxon>Oscillatoriophycideae</taxon>
        <taxon>Oscillatoriales</taxon>
        <taxon>Sirenicapillariaceae</taxon>
        <taxon>Limnospira</taxon>
    </lineage>
</organism>
<gene>
    <name evidence="2" type="ORF">ARTHRO_10159</name>
</gene>
<accession>A0A9P1NW86</accession>
<feature type="domain" description="Histidine kinase/HSP90-like ATPase" evidence="1">
    <location>
        <begin position="70"/>
        <end position="177"/>
    </location>
</feature>
<dbReference type="InterPro" id="IPR036890">
    <property type="entry name" value="HATPase_C_sf"/>
</dbReference>
<evidence type="ECO:0000313" key="2">
    <source>
        <dbReference type="EMBL" id="CDM92486.1"/>
    </source>
</evidence>
<dbReference type="SUPFAM" id="SSF55874">
    <property type="entry name" value="ATPase domain of HSP90 chaperone/DNA topoisomerase II/histidine kinase"/>
    <property type="match status" value="1"/>
</dbReference>
<dbReference type="Gene3D" id="3.30.565.10">
    <property type="entry name" value="Histidine kinase-like ATPase, C-terminal domain"/>
    <property type="match status" value="1"/>
</dbReference>
<evidence type="ECO:0000313" key="3">
    <source>
        <dbReference type="Proteomes" id="UP000032946"/>
    </source>
</evidence>
<evidence type="ECO:0000259" key="1">
    <source>
        <dbReference type="Pfam" id="PF13581"/>
    </source>
</evidence>
<dbReference type="Proteomes" id="UP000032946">
    <property type="component" value="Chromosome"/>
</dbReference>
<dbReference type="AlphaFoldDB" id="A0A9P1NW86"/>
<proteinExistence type="predicted"/>
<reference evidence="2 3" key="1">
    <citation type="submission" date="2014-02" db="EMBL/GenBank/DDBJ databases">
        <authorList>
            <person name="Genoscope - CEA"/>
        </authorList>
    </citation>
    <scope>NUCLEOTIDE SEQUENCE [LARGE SCALE GENOMIC DNA]</scope>
    <source>
        <strain evidence="2 3">PCC 8005</strain>
    </source>
</reference>
<keyword evidence="3" id="KW-1185">Reference proteome</keyword>
<protein>
    <submittedName>
        <fullName evidence="2">Anti-sigma regulatory factor (Ser/Thr protein kinase)</fullName>
    </submittedName>
</protein>
<dbReference type="CDD" id="cd16936">
    <property type="entry name" value="HATPase_RsbW-like"/>
    <property type="match status" value="1"/>
</dbReference>
<dbReference type="EMBL" id="FO818640">
    <property type="protein sequence ID" value="CDM92486.1"/>
    <property type="molecule type" value="Genomic_DNA"/>
</dbReference>